<proteinExistence type="predicted"/>
<dbReference type="RefSeq" id="WP_304562028.1">
    <property type="nucleotide sequence ID" value="NZ_JAUQSZ010000010.1"/>
</dbReference>
<evidence type="ECO:0000313" key="2">
    <source>
        <dbReference type="Proteomes" id="UP001176468"/>
    </source>
</evidence>
<accession>A0ABT9A2W5</accession>
<organism evidence="1 2">
    <name type="scientific">Sphingomonas immobilis</name>
    <dbReference type="NCBI Taxonomy" id="3063997"/>
    <lineage>
        <taxon>Bacteria</taxon>
        <taxon>Pseudomonadati</taxon>
        <taxon>Pseudomonadota</taxon>
        <taxon>Alphaproteobacteria</taxon>
        <taxon>Sphingomonadales</taxon>
        <taxon>Sphingomonadaceae</taxon>
        <taxon>Sphingomonas</taxon>
    </lineage>
</organism>
<evidence type="ECO:0000313" key="1">
    <source>
        <dbReference type="EMBL" id="MDO7843575.1"/>
    </source>
</evidence>
<reference evidence="1" key="1">
    <citation type="submission" date="2023-07" db="EMBL/GenBank/DDBJ databases">
        <authorList>
            <person name="Kim M.K."/>
        </authorList>
    </citation>
    <scope>NUCLEOTIDE SEQUENCE</scope>
    <source>
        <strain evidence="1">CA1-15</strain>
    </source>
</reference>
<sequence>MAVRDEVLALIERLSPSPICDDCVAEKLNLPTRQQASYRTRLLAGSKGIERRRDICSICYGEKLVSRQV</sequence>
<name>A0ABT9A2W5_9SPHN</name>
<gene>
    <name evidence="1" type="ORF">Q5H94_14675</name>
</gene>
<dbReference type="EMBL" id="JAUQSZ010000010">
    <property type="protein sequence ID" value="MDO7843575.1"/>
    <property type="molecule type" value="Genomic_DNA"/>
</dbReference>
<keyword evidence="2" id="KW-1185">Reference proteome</keyword>
<dbReference type="Proteomes" id="UP001176468">
    <property type="component" value="Unassembled WGS sequence"/>
</dbReference>
<comment type="caution">
    <text evidence="1">The sequence shown here is derived from an EMBL/GenBank/DDBJ whole genome shotgun (WGS) entry which is preliminary data.</text>
</comment>
<protein>
    <submittedName>
        <fullName evidence="1">Uncharacterized protein</fullName>
    </submittedName>
</protein>